<dbReference type="EMBL" id="AP008955">
    <property type="protein sequence ID" value="BAH46833.1"/>
    <property type="molecule type" value="Genomic_DNA"/>
</dbReference>
<accession>C0Z9X9</accession>
<organism evidence="1 2">
    <name type="scientific">Brevibacillus brevis (strain 47 / JCM 6285 / NBRC 100599)</name>
    <dbReference type="NCBI Taxonomy" id="358681"/>
    <lineage>
        <taxon>Bacteria</taxon>
        <taxon>Bacillati</taxon>
        <taxon>Bacillota</taxon>
        <taxon>Bacilli</taxon>
        <taxon>Bacillales</taxon>
        <taxon>Paenibacillaceae</taxon>
        <taxon>Brevibacillus</taxon>
    </lineage>
</organism>
<dbReference type="RefSeq" id="WP_015894017.1">
    <property type="nucleotide sequence ID" value="NC_012491.1"/>
</dbReference>
<evidence type="ECO:0000313" key="2">
    <source>
        <dbReference type="Proteomes" id="UP000001877"/>
    </source>
</evidence>
<dbReference type="STRING" id="358681.BBR47_58560"/>
<name>C0Z9X9_BREBN</name>
<dbReference type="KEGG" id="bbe:BBR47_58560"/>
<keyword evidence="2" id="KW-1185">Reference proteome</keyword>
<sequence length="63" mass="7439">MEQELVALACGVCKGVSERIRMESELFDIAGFENDIMEWSDYENEVDGSSRRWRKKNPYEMME</sequence>
<dbReference type="Proteomes" id="UP000001877">
    <property type="component" value="Chromosome"/>
</dbReference>
<gene>
    <name evidence="1" type="ordered locus">BBR47_58560</name>
</gene>
<reference evidence="1 2" key="1">
    <citation type="submission" date="2005-03" db="EMBL/GenBank/DDBJ databases">
        <title>Brevibacillus brevis strain 47, complete genome.</title>
        <authorList>
            <person name="Hosoyama A."/>
            <person name="Yamada R."/>
            <person name="Hongo Y."/>
            <person name="Terui Y."/>
            <person name="Ankai A."/>
            <person name="Masuyama W."/>
            <person name="Sekiguchi M."/>
            <person name="Takeda T."/>
            <person name="Asano K."/>
            <person name="Ohji S."/>
            <person name="Ichikawa N."/>
            <person name="Narita S."/>
            <person name="Aoki N."/>
            <person name="Miura H."/>
            <person name="Matsushita S."/>
            <person name="Sekigawa T."/>
            <person name="Yamagata H."/>
            <person name="Yoshikawa H."/>
            <person name="Udaka S."/>
            <person name="Tanikawa S."/>
            <person name="Fujita N."/>
        </authorList>
    </citation>
    <scope>NUCLEOTIDE SEQUENCE [LARGE SCALE GENOMIC DNA]</scope>
    <source>
        <strain evidence="2">47 / JCM 6285 / NBRC 100599</strain>
    </source>
</reference>
<dbReference type="HOGENOM" id="CLU_2876991_0_0_9"/>
<proteinExistence type="predicted"/>
<evidence type="ECO:0000313" key="1">
    <source>
        <dbReference type="EMBL" id="BAH46833.1"/>
    </source>
</evidence>
<dbReference type="AlphaFoldDB" id="C0Z9X9"/>
<protein>
    <submittedName>
        <fullName evidence="1">Uncharacterized protein</fullName>
    </submittedName>
</protein>